<dbReference type="Proteomes" id="UP001160148">
    <property type="component" value="Unassembled WGS sequence"/>
</dbReference>
<dbReference type="AlphaFoldDB" id="A0AAV0VMX4"/>
<sequence length="96" mass="10494">MYAVGCSSLVTTLGSVVNPEDNNIMMVPMTVRGLAHRKLTVRSPKFTPIPSTMKLLCVKCANIDHPLNWLMFGLNGSEIVFNLTATIDGLNFNSKP</sequence>
<name>A0AAV0VMX4_9HEMI</name>
<comment type="caution">
    <text evidence="1">The sequence shown here is derived from an EMBL/GenBank/DDBJ whole genome shotgun (WGS) entry which is preliminary data.</text>
</comment>
<reference evidence="1 2" key="1">
    <citation type="submission" date="2023-01" db="EMBL/GenBank/DDBJ databases">
        <authorList>
            <person name="Whitehead M."/>
        </authorList>
    </citation>
    <scope>NUCLEOTIDE SEQUENCE [LARGE SCALE GENOMIC DNA]</scope>
</reference>
<keyword evidence="2" id="KW-1185">Reference proteome</keyword>
<proteinExistence type="predicted"/>
<protein>
    <submittedName>
        <fullName evidence="1">Uncharacterized protein</fullName>
    </submittedName>
</protein>
<gene>
    <name evidence="1" type="ORF">MEUPH1_LOCUS1997</name>
</gene>
<evidence type="ECO:0000313" key="1">
    <source>
        <dbReference type="EMBL" id="CAI6344925.1"/>
    </source>
</evidence>
<accession>A0AAV0VMX4</accession>
<evidence type="ECO:0000313" key="2">
    <source>
        <dbReference type="Proteomes" id="UP001160148"/>
    </source>
</evidence>
<organism evidence="1 2">
    <name type="scientific">Macrosiphum euphorbiae</name>
    <name type="common">potato aphid</name>
    <dbReference type="NCBI Taxonomy" id="13131"/>
    <lineage>
        <taxon>Eukaryota</taxon>
        <taxon>Metazoa</taxon>
        <taxon>Ecdysozoa</taxon>
        <taxon>Arthropoda</taxon>
        <taxon>Hexapoda</taxon>
        <taxon>Insecta</taxon>
        <taxon>Pterygota</taxon>
        <taxon>Neoptera</taxon>
        <taxon>Paraneoptera</taxon>
        <taxon>Hemiptera</taxon>
        <taxon>Sternorrhyncha</taxon>
        <taxon>Aphidomorpha</taxon>
        <taxon>Aphidoidea</taxon>
        <taxon>Aphididae</taxon>
        <taxon>Macrosiphini</taxon>
        <taxon>Macrosiphum</taxon>
    </lineage>
</organism>
<dbReference type="EMBL" id="CARXXK010000001">
    <property type="protein sequence ID" value="CAI6344925.1"/>
    <property type="molecule type" value="Genomic_DNA"/>
</dbReference>